<dbReference type="Gene3D" id="1.20.58.1460">
    <property type="match status" value="1"/>
</dbReference>
<proteinExistence type="predicted"/>
<dbReference type="Gene3D" id="1.10.10.10">
    <property type="entry name" value="Winged helix-like DNA-binding domain superfamily/Winged helix DNA-binding domain"/>
    <property type="match status" value="1"/>
</dbReference>
<dbReference type="InterPro" id="IPR048846">
    <property type="entry name" value="PaaX-like_central"/>
</dbReference>
<evidence type="ECO:0000259" key="1">
    <source>
        <dbReference type="Pfam" id="PF07848"/>
    </source>
</evidence>
<reference evidence="4 5" key="1">
    <citation type="submission" date="2015-12" db="EMBL/GenBank/DDBJ databases">
        <authorList>
            <person name="Shamseldin A."/>
            <person name="Moawad H."/>
            <person name="Abd El-Rahim W.M."/>
            <person name="Sadowsky M.J."/>
        </authorList>
    </citation>
    <scope>NUCLEOTIDE SEQUENCE [LARGE SCALE GENOMIC DNA]</scope>
    <source>
        <strain evidence="4 5">SM2</strain>
    </source>
</reference>
<dbReference type="RefSeq" id="WP_008248067.1">
    <property type="nucleotide sequence ID" value="NZ_CP014544.1"/>
</dbReference>
<dbReference type="AlphaFoldDB" id="A0A127M253"/>
<dbReference type="PANTHER" id="PTHR30319:SF1">
    <property type="entry name" value="TRANSCRIPTIONAL REPRESSOR PAAX"/>
    <property type="match status" value="1"/>
</dbReference>
<dbReference type="InterPro" id="IPR011965">
    <property type="entry name" value="PaaX_trns_reg"/>
</dbReference>
<protein>
    <recommendedName>
        <fullName evidence="6">Transcriptional repressor PaaX</fullName>
    </recommendedName>
</protein>
<evidence type="ECO:0000259" key="2">
    <source>
        <dbReference type="Pfam" id="PF08223"/>
    </source>
</evidence>
<organism evidence="4 5">
    <name type="scientific">Zhongshania aliphaticivorans</name>
    <dbReference type="NCBI Taxonomy" id="1470434"/>
    <lineage>
        <taxon>Bacteria</taxon>
        <taxon>Pseudomonadati</taxon>
        <taxon>Pseudomonadota</taxon>
        <taxon>Gammaproteobacteria</taxon>
        <taxon>Cellvibrionales</taxon>
        <taxon>Spongiibacteraceae</taxon>
        <taxon>Zhongshania</taxon>
    </lineage>
</organism>
<dbReference type="Pfam" id="PF20803">
    <property type="entry name" value="PaaX_M"/>
    <property type="match status" value="1"/>
</dbReference>
<dbReference type="InterPro" id="IPR036388">
    <property type="entry name" value="WH-like_DNA-bd_sf"/>
</dbReference>
<dbReference type="SUPFAM" id="SSF46785">
    <property type="entry name" value="Winged helix' DNA-binding domain"/>
    <property type="match status" value="1"/>
</dbReference>
<gene>
    <name evidence="4" type="ORF">AZF00_02840</name>
</gene>
<evidence type="ECO:0000259" key="3">
    <source>
        <dbReference type="Pfam" id="PF20803"/>
    </source>
</evidence>
<dbReference type="NCBIfam" id="TIGR02277">
    <property type="entry name" value="PaaX_trns_reg"/>
    <property type="match status" value="1"/>
</dbReference>
<dbReference type="InterPro" id="IPR013225">
    <property type="entry name" value="PaaX_C"/>
</dbReference>
<evidence type="ECO:0008006" key="6">
    <source>
        <dbReference type="Google" id="ProtNLM"/>
    </source>
</evidence>
<dbReference type="STRING" id="1470434.AZF00_02840"/>
<name>A0A127M253_9GAMM</name>
<sequence length="309" mass="35686">MAGKISEIDKWVSNYIKKNDPRSKSLLITVFGDSIAPYTHGIWLGDLINLMSAIGVNERLVRTSAFRLTDEGWLSSERRGRKSFYTLTPSGTKRFEAAYQHIYKSPNLNWDGKWTLVIIQRNNESTPERSELRRDLEWDGFTLVTNGVFIHPTASVESAKKIVQQNGFDDLSIILRAETGAADEKIQNDLKIRGNWNLENVNSRYQNFIKEFYSVKILIQRYKLTPKTAFQIQTLMIHSFRRTNLHDPQLPETLLPSDWPGQKSFELCREIYQHTCQLSHEYVSESADLNKSIEAGTRLNISVSDRFKH</sequence>
<dbReference type="Proteomes" id="UP000074119">
    <property type="component" value="Chromosome"/>
</dbReference>
<dbReference type="PANTHER" id="PTHR30319">
    <property type="entry name" value="PHENYLACETIC ACID REGULATOR-RELATED TRANSCRIPTIONAL REPRESSOR"/>
    <property type="match status" value="1"/>
</dbReference>
<dbReference type="Pfam" id="PF07848">
    <property type="entry name" value="PaaX"/>
    <property type="match status" value="1"/>
</dbReference>
<accession>A0A127M253</accession>
<dbReference type="KEGG" id="zal:AZF00_02840"/>
<evidence type="ECO:0000313" key="4">
    <source>
        <dbReference type="EMBL" id="AMO67301.1"/>
    </source>
</evidence>
<dbReference type="InterPro" id="IPR036390">
    <property type="entry name" value="WH_DNA-bd_sf"/>
</dbReference>
<dbReference type="EMBL" id="CP014544">
    <property type="protein sequence ID" value="AMO67301.1"/>
    <property type="molecule type" value="Genomic_DNA"/>
</dbReference>
<dbReference type="PIRSF" id="PIRSF020623">
    <property type="entry name" value="PaaX"/>
    <property type="match status" value="1"/>
</dbReference>
<feature type="domain" description="Transcriptional repressor PaaX-like N-terminal" evidence="1">
    <location>
        <begin position="22"/>
        <end position="89"/>
    </location>
</feature>
<feature type="domain" description="Transcriptional repressor PaaX-like C-terminal" evidence="2">
    <location>
        <begin position="196"/>
        <end position="284"/>
    </location>
</feature>
<feature type="domain" description="Transcriptional repressor PaaX-like central Cas2-like" evidence="3">
    <location>
        <begin position="109"/>
        <end position="184"/>
    </location>
</feature>
<dbReference type="InterPro" id="IPR012906">
    <property type="entry name" value="PaaX-like_N"/>
</dbReference>
<evidence type="ECO:0000313" key="5">
    <source>
        <dbReference type="Proteomes" id="UP000074119"/>
    </source>
</evidence>
<dbReference type="Gene3D" id="3.30.70.2650">
    <property type="match status" value="1"/>
</dbReference>
<dbReference type="Pfam" id="PF08223">
    <property type="entry name" value="PaaX_C"/>
    <property type="match status" value="1"/>
</dbReference>
<dbReference type="GO" id="GO:0006351">
    <property type="term" value="P:DNA-templated transcription"/>
    <property type="evidence" value="ECO:0007669"/>
    <property type="project" value="InterPro"/>
</dbReference>